<name>A0A101V439_9ACTN</name>
<dbReference type="Pfam" id="PF20182">
    <property type="entry name" value="DUF6545"/>
    <property type="match status" value="1"/>
</dbReference>
<keyword evidence="2" id="KW-0812">Transmembrane</keyword>
<dbReference type="Proteomes" id="UP000053260">
    <property type="component" value="Unassembled WGS sequence"/>
</dbReference>
<dbReference type="AlphaFoldDB" id="A0A101V439"/>
<evidence type="ECO:0000313" key="5">
    <source>
        <dbReference type="Proteomes" id="UP000053260"/>
    </source>
</evidence>
<feature type="transmembrane region" description="Helical" evidence="2">
    <location>
        <begin position="179"/>
        <end position="200"/>
    </location>
</feature>
<feature type="transmembrane region" description="Helical" evidence="2">
    <location>
        <begin position="135"/>
        <end position="158"/>
    </location>
</feature>
<evidence type="ECO:0000256" key="1">
    <source>
        <dbReference type="SAM" id="MobiDB-lite"/>
    </source>
</evidence>
<reference evidence="4 5" key="1">
    <citation type="submission" date="2015-10" db="EMBL/GenBank/DDBJ databases">
        <title>Draft genome sequence of Streptomyces sp. RV15, isolated from a marine sponge.</title>
        <authorList>
            <person name="Ruckert C."/>
            <person name="Abdelmohsen U.R."/>
            <person name="Winkler A."/>
            <person name="Hentschel U."/>
            <person name="Kalinowski J."/>
            <person name="Kampfer P."/>
            <person name="Glaeser S."/>
        </authorList>
    </citation>
    <scope>NUCLEOTIDE SEQUENCE [LARGE SCALE GENOMIC DNA]</scope>
    <source>
        <strain evidence="4 5">RV15</strain>
    </source>
</reference>
<dbReference type="EMBL" id="LMXB01000019">
    <property type="protein sequence ID" value="KUO22156.1"/>
    <property type="molecule type" value="Genomic_DNA"/>
</dbReference>
<dbReference type="OrthoDB" id="3685619at2"/>
<feature type="transmembrane region" description="Helical" evidence="2">
    <location>
        <begin position="97"/>
        <end position="115"/>
    </location>
</feature>
<keyword evidence="5" id="KW-1185">Reference proteome</keyword>
<accession>A0A101V439</accession>
<feature type="transmembrane region" description="Helical" evidence="2">
    <location>
        <begin position="30"/>
        <end position="52"/>
    </location>
</feature>
<proteinExistence type="predicted"/>
<dbReference type="InterPro" id="IPR050039">
    <property type="entry name" value="MAB_1171c-like"/>
</dbReference>
<organism evidence="4 5">
    <name type="scientific">Streptomyces dysideae</name>
    <dbReference type="NCBI Taxonomy" id="909626"/>
    <lineage>
        <taxon>Bacteria</taxon>
        <taxon>Bacillati</taxon>
        <taxon>Actinomycetota</taxon>
        <taxon>Actinomycetes</taxon>
        <taxon>Kitasatosporales</taxon>
        <taxon>Streptomycetaceae</taxon>
        <taxon>Streptomyces</taxon>
    </lineage>
</organism>
<feature type="domain" description="DUF6545" evidence="3">
    <location>
        <begin position="238"/>
        <end position="377"/>
    </location>
</feature>
<evidence type="ECO:0000259" key="3">
    <source>
        <dbReference type="Pfam" id="PF20182"/>
    </source>
</evidence>
<gene>
    <name evidence="4" type="ORF">AQJ91_06180</name>
</gene>
<feature type="transmembrane region" description="Helical" evidence="2">
    <location>
        <begin position="212"/>
        <end position="232"/>
    </location>
</feature>
<comment type="caution">
    <text evidence="4">The sequence shown here is derived from an EMBL/GenBank/DDBJ whole genome shotgun (WGS) entry which is preliminary data.</text>
</comment>
<evidence type="ECO:0000313" key="4">
    <source>
        <dbReference type="EMBL" id="KUO22156.1"/>
    </source>
</evidence>
<protein>
    <recommendedName>
        <fullName evidence="3">DUF6545 domain-containing protein</fullName>
    </recommendedName>
</protein>
<keyword evidence="2" id="KW-0472">Membrane</keyword>
<dbReference type="RefSeq" id="WP_067017144.1">
    <property type="nucleotide sequence ID" value="NZ_KQ949076.1"/>
</dbReference>
<dbReference type="NCBIfam" id="NF042915">
    <property type="entry name" value="MAB_1171c_fam"/>
    <property type="match status" value="1"/>
</dbReference>
<feature type="region of interest" description="Disordered" evidence="1">
    <location>
        <begin position="339"/>
        <end position="361"/>
    </location>
</feature>
<dbReference type="InterPro" id="IPR046675">
    <property type="entry name" value="DUF6545"/>
</dbReference>
<dbReference type="STRING" id="909626.AQJ91_06180"/>
<evidence type="ECO:0000256" key="2">
    <source>
        <dbReference type="SAM" id="Phobius"/>
    </source>
</evidence>
<sequence>MIDILPAVLLWLVTAWRTPAAWRDSSKRALWTAFLALAVAITLRVPSIAAPIDAALGINNLSALGKHLGCIVAAHAVLTFVHDMAQEKAAGLKSSRLHLVIPTTAAAIITVLFFATPQPHEAVDLLTDYAADWRIATYGAVWTAYLGAALFSASRLCWRWGRQPDAGLLGRGLRLTGMGTTIGIVYAAHRVATVILAFLGQSPVPASTSETISGLLLFSALLFIMTGSTLPASGRLRRWSREYRDLLQLYPLWLSLTEAVPSVRLDPPRRRTSEMLHPRHVHDRLYRRTIEIRDAVLTLSDHAPGSLRDQARAHVAASGLIGAQADIASEACWIIGAQQARQHNEPSSGEALPPASGGRDLPSEIHALKQLARAYDSDLTRTFATKLDHARTLETTQ</sequence>
<keyword evidence="2" id="KW-1133">Transmembrane helix</keyword>